<feature type="domain" description="AB hydrolase-1" evidence="2">
    <location>
        <begin position="8"/>
        <end position="226"/>
    </location>
</feature>
<evidence type="ECO:0000313" key="4">
    <source>
        <dbReference type="Proteomes" id="UP000319432"/>
    </source>
</evidence>
<reference evidence="3 4" key="1">
    <citation type="submission" date="2018-11" db="EMBL/GenBank/DDBJ databases">
        <title>Phylogenetic determinants of toxin gene distribution in genomes of Brevibacillus laterosporus.</title>
        <authorList>
            <person name="Glare T.R."/>
            <person name="Durrant A."/>
            <person name="Berry C."/>
            <person name="Palma L."/>
            <person name="Ormskirk M."/>
            <person name="Cox M.O."/>
        </authorList>
    </citation>
    <scope>NUCLEOTIDE SEQUENCE [LARGE SCALE GENOMIC DNA]</scope>
    <source>
        <strain evidence="3 4">1821L</strain>
    </source>
</reference>
<dbReference type="OrthoDB" id="9773293at2"/>
<dbReference type="Gene3D" id="3.40.50.1820">
    <property type="entry name" value="alpha/beta hydrolase"/>
    <property type="match status" value="1"/>
</dbReference>
<proteinExistence type="predicted"/>
<name>A0A518V4J0_BRELA</name>
<dbReference type="EMBL" id="CP033464">
    <property type="protein sequence ID" value="QDX91910.1"/>
    <property type="molecule type" value="Genomic_DNA"/>
</dbReference>
<dbReference type="PANTHER" id="PTHR43798">
    <property type="entry name" value="MONOACYLGLYCEROL LIPASE"/>
    <property type="match status" value="1"/>
</dbReference>
<evidence type="ECO:0000259" key="2">
    <source>
        <dbReference type="Pfam" id="PF12697"/>
    </source>
</evidence>
<evidence type="ECO:0000256" key="1">
    <source>
        <dbReference type="ARBA" id="ARBA00022801"/>
    </source>
</evidence>
<organism evidence="3 4">
    <name type="scientific">Brevibacillus laterosporus</name>
    <name type="common">Bacillus laterosporus</name>
    <dbReference type="NCBI Taxonomy" id="1465"/>
    <lineage>
        <taxon>Bacteria</taxon>
        <taxon>Bacillati</taxon>
        <taxon>Bacillota</taxon>
        <taxon>Bacilli</taxon>
        <taxon>Bacillales</taxon>
        <taxon>Paenibacillaceae</taxon>
        <taxon>Brevibacillus</taxon>
    </lineage>
</organism>
<dbReference type="InterPro" id="IPR029058">
    <property type="entry name" value="AB_hydrolase_fold"/>
</dbReference>
<dbReference type="Pfam" id="PF12697">
    <property type="entry name" value="Abhydrolase_6"/>
    <property type="match status" value="1"/>
</dbReference>
<dbReference type="AlphaFoldDB" id="A0A518V4J0"/>
<gene>
    <name evidence="3" type="ORF">EEL30_05740</name>
</gene>
<evidence type="ECO:0000313" key="3">
    <source>
        <dbReference type="EMBL" id="QDX91910.1"/>
    </source>
</evidence>
<dbReference type="SUPFAM" id="SSF53474">
    <property type="entry name" value="alpha/beta-Hydrolases"/>
    <property type="match status" value="1"/>
</dbReference>
<keyword evidence="4" id="KW-1185">Reference proteome</keyword>
<dbReference type="GO" id="GO:0016020">
    <property type="term" value="C:membrane"/>
    <property type="evidence" value="ECO:0007669"/>
    <property type="project" value="TreeGrafter"/>
</dbReference>
<keyword evidence="1 3" id="KW-0378">Hydrolase</keyword>
<protein>
    <submittedName>
        <fullName evidence="3">Alpha/beta hydrolase</fullName>
    </submittedName>
</protein>
<dbReference type="InterPro" id="IPR050266">
    <property type="entry name" value="AB_hydrolase_sf"/>
</dbReference>
<dbReference type="Proteomes" id="UP000319432">
    <property type="component" value="Chromosome"/>
</dbReference>
<dbReference type="GO" id="GO:0016787">
    <property type="term" value="F:hydrolase activity"/>
    <property type="evidence" value="ECO:0007669"/>
    <property type="project" value="UniProtKB-KW"/>
</dbReference>
<dbReference type="PANTHER" id="PTHR43798:SF31">
    <property type="entry name" value="AB HYDROLASE SUPERFAMILY PROTEIN YCLE"/>
    <property type="match status" value="1"/>
</dbReference>
<sequence length="243" mass="27648">MKKDGTILWLTGWGMPSFIWDSWQQSLTEYYHVAVDFSQMASPSAIYKGVEEIYRGIQQEIPSPILVVGWSLGGMLAQRLAATFPVQGLLLLNTTARFVRDEAEIHLGWPTTSLIRMKRSVKKSRYKVLERFYTSMFPESEKELPHQSSTTLLQQCNWTENALLAGLDILLLEDCRPLLSHINCPCLLIHSFNDPVIPYAAAQEMAESIPNATFISPDYQGHYPFVTGSSYVVNEIRRFIRAK</sequence>
<dbReference type="InterPro" id="IPR000073">
    <property type="entry name" value="AB_hydrolase_1"/>
</dbReference>
<accession>A0A518V4J0</accession>